<keyword evidence="5 9" id="KW-0812">Transmembrane</keyword>
<keyword evidence="4" id="KW-0106">Calcium</keyword>
<protein>
    <recommendedName>
        <fullName evidence="10">Sodium/calcium exchanger membrane region domain-containing protein</fullName>
    </recommendedName>
</protein>
<accession>A0A815VZY9</accession>
<dbReference type="InterPro" id="IPR004713">
    <property type="entry name" value="CaH_exchang"/>
</dbReference>
<evidence type="ECO:0000256" key="7">
    <source>
        <dbReference type="ARBA" id="ARBA00023065"/>
    </source>
</evidence>
<dbReference type="PANTHER" id="PTHR31503:SF22">
    <property type="entry name" value="VACUOLAR CALCIUM ION TRANSPORTER"/>
    <property type="match status" value="1"/>
</dbReference>
<name>A0A815VZY9_ADIRI</name>
<evidence type="ECO:0000313" key="12">
    <source>
        <dbReference type="Proteomes" id="UP000663828"/>
    </source>
</evidence>
<dbReference type="InterPro" id="IPR004837">
    <property type="entry name" value="NaCa_Exmemb"/>
</dbReference>
<feature type="transmembrane region" description="Helical" evidence="9">
    <location>
        <begin position="254"/>
        <end position="277"/>
    </location>
</feature>
<evidence type="ECO:0000256" key="4">
    <source>
        <dbReference type="ARBA" id="ARBA00022568"/>
    </source>
</evidence>
<dbReference type="Proteomes" id="UP000663828">
    <property type="component" value="Unassembled WGS sequence"/>
</dbReference>
<comment type="caution">
    <text evidence="11">The sequence shown here is derived from an EMBL/GenBank/DDBJ whole genome shotgun (WGS) entry which is preliminary data.</text>
</comment>
<comment type="subcellular location">
    <subcellularLocation>
        <location evidence="1">Endomembrane system</location>
        <topology evidence="1">Multi-pass membrane protein</topology>
    </subcellularLocation>
</comment>
<feature type="transmembrane region" description="Helical" evidence="9">
    <location>
        <begin position="105"/>
        <end position="126"/>
    </location>
</feature>
<keyword evidence="12" id="KW-1185">Reference proteome</keyword>
<evidence type="ECO:0000313" key="11">
    <source>
        <dbReference type="EMBL" id="CAF1539503.1"/>
    </source>
</evidence>
<dbReference type="Gene3D" id="1.20.1420.30">
    <property type="entry name" value="NCX, central ion-binding region"/>
    <property type="match status" value="1"/>
</dbReference>
<organism evidence="11 12">
    <name type="scientific">Adineta ricciae</name>
    <name type="common">Rotifer</name>
    <dbReference type="NCBI Taxonomy" id="249248"/>
    <lineage>
        <taxon>Eukaryota</taxon>
        <taxon>Metazoa</taxon>
        <taxon>Spiralia</taxon>
        <taxon>Gnathifera</taxon>
        <taxon>Rotifera</taxon>
        <taxon>Eurotatoria</taxon>
        <taxon>Bdelloidea</taxon>
        <taxon>Adinetida</taxon>
        <taxon>Adinetidae</taxon>
        <taxon>Adineta</taxon>
    </lineage>
</organism>
<dbReference type="PANTHER" id="PTHR31503">
    <property type="entry name" value="VACUOLAR CALCIUM ION TRANSPORTER"/>
    <property type="match status" value="1"/>
</dbReference>
<dbReference type="InterPro" id="IPR044880">
    <property type="entry name" value="NCX_ion-bd_dom_sf"/>
</dbReference>
<keyword evidence="2" id="KW-0813">Transport</keyword>
<evidence type="ECO:0000256" key="1">
    <source>
        <dbReference type="ARBA" id="ARBA00004127"/>
    </source>
</evidence>
<gene>
    <name evidence="11" type="ORF">XAT740_LOCUS42073</name>
</gene>
<dbReference type="EMBL" id="CAJNOR010004998">
    <property type="protein sequence ID" value="CAF1539503.1"/>
    <property type="molecule type" value="Genomic_DNA"/>
</dbReference>
<dbReference type="Pfam" id="PF01699">
    <property type="entry name" value="Na_Ca_ex"/>
    <property type="match status" value="1"/>
</dbReference>
<keyword evidence="4" id="KW-0109">Calcium transport</keyword>
<proteinExistence type="predicted"/>
<evidence type="ECO:0000256" key="8">
    <source>
        <dbReference type="ARBA" id="ARBA00023136"/>
    </source>
</evidence>
<dbReference type="AlphaFoldDB" id="A0A815VZY9"/>
<feature type="transmembrane region" description="Helical" evidence="9">
    <location>
        <begin position="283"/>
        <end position="303"/>
    </location>
</feature>
<dbReference type="GO" id="GO:0012505">
    <property type="term" value="C:endomembrane system"/>
    <property type="evidence" value="ECO:0007669"/>
    <property type="project" value="UniProtKB-SubCell"/>
</dbReference>
<feature type="transmembrane region" description="Helical" evidence="9">
    <location>
        <begin position="70"/>
        <end position="93"/>
    </location>
</feature>
<keyword evidence="8 9" id="KW-0472">Membrane</keyword>
<feature type="transmembrane region" description="Helical" evidence="9">
    <location>
        <begin position="40"/>
        <end position="58"/>
    </location>
</feature>
<dbReference type="GO" id="GO:0006874">
    <property type="term" value="P:intracellular calcium ion homeostasis"/>
    <property type="evidence" value="ECO:0007669"/>
    <property type="project" value="TreeGrafter"/>
</dbReference>
<feature type="domain" description="Sodium/calcium exchanger membrane region" evidence="10">
    <location>
        <begin position="40"/>
        <end position="195"/>
    </location>
</feature>
<feature type="transmembrane region" description="Helical" evidence="9">
    <location>
        <begin position="138"/>
        <end position="158"/>
    </location>
</feature>
<keyword evidence="7" id="KW-0406">Ion transport</keyword>
<sequence length="387" mass="42359">MNSLVTYIRSTSLRNRIFFGLSICCPIAFIFKYYFSENPTLIFCTAIVAIVPLAAFATEATESVAQYCGNFFGGFLNSGLGNVAELIFTVVALRKGLINVVKASILGAVTSNVCVGVGLALFFGGLRYKEQTFGEKLAGINAASLICLTIVILCPSALKISLGSNVMTSTTMSRFSYVSALILFLLGIVNIVFAWKTHSYLYIADIKRQSDTKRRIHTALSMMALDRSPSTLNSPIDHEPILEIDSKKPIQIYLLIKDISSLIITTTLIVCLCQFIVDSLEGAIAQLHISSSFTAAIILPLYVTEREMSTSCFSHFTLKQKTKAIAVTQNSTSQILCFIAPITLAASNFIFYEKPNGEPNVILDFDFKPYDLISTVFSVAICKPRAI</sequence>
<dbReference type="GO" id="GO:0015369">
    <property type="term" value="F:calcium:proton antiporter activity"/>
    <property type="evidence" value="ECO:0007669"/>
    <property type="project" value="UniProtKB-ARBA"/>
</dbReference>
<keyword evidence="6 9" id="KW-1133">Transmembrane helix</keyword>
<feature type="transmembrane region" description="Helical" evidence="9">
    <location>
        <begin position="178"/>
        <end position="195"/>
    </location>
</feature>
<reference evidence="11" key="1">
    <citation type="submission" date="2021-02" db="EMBL/GenBank/DDBJ databases">
        <authorList>
            <person name="Nowell W R."/>
        </authorList>
    </citation>
    <scope>NUCLEOTIDE SEQUENCE</scope>
</reference>
<evidence type="ECO:0000259" key="10">
    <source>
        <dbReference type="Pfam" id="PF01699"/>
    </source>
</evidence>
<evidence type="ECO:0000256" key="2">
    <source>
        <dbReference type="ARBA" id="ARBA00022448"/>
    </source>
</evidence>
<dbReference type="GO" id="GO:0005774">
    <property type="term" value="C:vacuolar membrane"/>
    <property type="evidence" value="ECO:0007669"/>
    <property type="project" value="UniProtKB-ARBA"/>
</dbReference>
<keyword evidence="3" id="KW-0050">Antiport</keyword>
<evidence type="ECO:0000256" key="9">
    <source>
        <dbReference type="SAM" id="Phobius"/>
    </source>
</evidence>
<evidence type="ECO:0000256" key="6">
    <source>
        <dbReference type="ARBA" id="ARBA00022989"/>
    </source>
</evidence>
<evidence type="ECO:0000256" key="3">
    <source>
        <dbReference type="ARBA" id="ARBA00022449"/>
    </source>
</evidence>
<feature type="transmembrane region" description="Helical" evidence="9">
    <location>
        <begin position="17"/>
        <end position="34"/>
    </location>
</feature>
<evidence type="ECO:0000256" key="5">
    <source>
        <dbReference type="ARBA" id="ARBA00022692"/>
    </source>
</evidence>